<name>W7CST0_9LIST</name>
<dbReference type="GO" id="GO:0008168">
    <property type="term" value="F:methyltransferase activity"/>
    <property type="evidence" value="ECO:0007669"/>
    <property type="project" value="UniProtKB-KW"/>
</dbReference>
<dbReference type="Pfam" id="PF10672">
    <property type="entry name" value="Methyltrans_SAM"/>
    <property type="match status" value="1"/>
</dbReference>
<evidence type="ECO:0000256" key="2">
    <source>
        <dbReference type="ARBA" id="ARBA00022679"/>
    </source>
</evidence>
<keyword evidence="1 6" id="KW-0489">Methyltransferase</keyword>
<dbReference type="InterPro" id="IPR015947">
    <property type="entry name" value="PUA-like_sf"/>
</dbReference>
<sequence length="392" mass="44013">MYEIKKWAVSNINGGFPLITKDIFYNKVPKEEGTVVELMNEKKHYVATALIGKQNKGIGWVISTEQGQAFDYAFILIKIREAIEKRDMLFKSEETNAFRLFNGISDGIGGLTIDWYDGFVLFNWYSEGIFLHSDTIYSAFEKVVSFKGIYAKSRFGEQGKFVEDDNFIKGEKAPEPLIIKESNINFATYLNDGAMTGIFLDQRDVRRYIMEELSAGKRVLNTFSYTGAFSVAAAMGGAVHTTSVDVANRSRAKTAEQFEVNNLDPKDHSIIVEDVFHYFKYANRKELEFDLVVLDPPSFAKTKKVTFSAAKDYGSLLEQAITITAKKGHIIASTNHSGISMADFNRTIKATFAAQNRPYEIVTTFEQPTDFASLSSFPESAYLKVVVIKALA</sequence>
<accession>W7CST0</accession>
<gene>
    <name evidence="6" type="ORF">BCAMP_06800</name>
</gene>
<dbReference type="PANTHER" id="PTHR43042">
    <property type="entry name" value="SAM-DEPENDENT METHYLTRANSFERASE"/>
    <property type="match status" value="1"/>
</dbReference>
<dbReference type="InterPro" id="IPR019614">
    <property type="entry name" value="SAM-dep_methyl-trfase"/>
</dbReference>
<dbReference type="AlphaFoldDB" id="W7CST0"/>
<dbReference type="CDD" id="cd11572">
    <property type="entry name" value="RlmI_M_like"/>
    <property type="match status" value="1"/>
</dbReference>
<dbReference type="Pfam" id="PF17785">
    <property type="entry name" value="PUA_3"/>
    <property type="match status" value="1"/>
</dbReference>
<dbReference type="STRING" id="1265861.BCAMP_06800"/>
<dbReference type="OrthoDB" id="9805492at2"/>
<organism evidence="6 7">
    <name type="scientific">Brochothrix campestris FSL F6-1037</name>
    <dbReference type="NCBI Taxonomy" id="1265861"/>
    <lineage>
        <taxon>Bacteria</taxon>
        <taxon>Bacillati</taxon>
        <taxon>Bacillota</taxon>
        <taxon>Bacilli</taxon>
        <taxon>Bacillales</taxon>
        <taxon>Listeriaceae</taxon>
        <taxon>Brochothrix</taxon>
    </lineage>
</organism>
<feature type="domain" description="S-adenosylmethionine-dependent methyltransferase" evidence="4">
    <location>
        <begin position="110"/>
        <end position="374"/>
    </location>
</feature>
<dbReference type="InterPro" id="IPR041532">
    <property type="entry name" value="RlmI-like_PUA"/>
</dbReference>
<dbReference type="PANTHER" id="PTHR43042:SF3">
    <property type="entry name" value="RIBOSOMAL RNA LARGE SUBUNIT METHYLTRANSFERASE YWBD-RELATED"/>
    <property type="match status" value="1"/>
</dbReference>
<evidence type="ECO:0000313" key="6">
    <source>
        <dbReference type="EMBL" id="EUJ39745.1"/>
    </source>
</evidence>
<evidence type="ECO:0000313" key="7">
    <source>
        <dbReference type="Proteomes" id="UP000019243"/>
    </source>
</evidence>
<dbReference type="Gene3D" id="2.30.130.10">
    <property type="entry name" value="PUA domain"/>
    <property type="match status" value="1"/>
</dbReference>
<evidence type="ECO:0000256" key="3">
    <source>
        <dbReference type="ARBA" id="ARBA00022691"/>
    </source>
</evidence>
<dbReference type="PATRIC" id="fig|1265861.3.peg.1350"/>
<keyword evidence="2 6" id="KW-0808">Transferase</keyword>
<dbReference type="InterPro" id="IPR029063">
    <property type="entry name" value="SAM-dependent_MTases_sf"/>
</dbReference>
<dbReference type="GO" id="GO:0032259">
    <property type="term" value="P:methylation"/>
    <property type="evidence" value="ECO:0007669"/>
    <property type="project" value="UniProtKB-KW"/>
</dbReference>
<dbReference type="SUPFAM" id="SSF88697">
    <property type="entry name" value="PUA domain-like"/>
    <property type="match status" value="1"/>
</dbReference>
<dbReference type="Proteomes" id="UP000019243">
    <property type="component" value="Unassembled WGS sequence"/>
</dbReference>
<evidence type="ECO:0000256" key="1">
    <source>
        <dbReference type="ARBA" id="ARBA00022603"/>
    </source>
</evidence>
<reference evidence="6 7" key="1">
    <citation type="submission" date="2012-12" db="EMBL/GenBank/DDBJ databases">
        <title>Novel taxa of Listeriaceae from agricultural environments in the United States.</title>
        <authorList>
            <person name="den Bakker H.C."/>
            <person name="Allred A."/>
            <person name="Warchocki S."/>
            <person name="Wright E.M."/>
            <person name="Burrell A."/>
            <person name="Nightingale K.K."/>
            <person name="Kephart D."/>
            <person name="Wiedmann M."/>
        </authorList>
    </citation>
    <scope>NUCLEOTIDE SEQUENCE [LARGE SCALE GENOMIC DNA]</scope>
    <source>
        <strain evidence="6 7">FSL F6-1037</strain>
    </source>
</reference>
<dbReference type="CDD" id="cd02440">
    <property type="entry name" value="AdoMet_MTases"/>
    <property type="match status" value="1"/>
</dbReference>
<dbReference type="InterPro" id="IPR036974">
    <property type="entry name" value="PUA_sf"/>
</dbReference>
<dbReference type="Gene3D" id="3.40.50.150">
    <property type="entry name" value="Vaccinia Virus protein VP39"/>
    <property type="match status" value="1"/>
</dbReference>
<keyword evidence="3" id="KW-0949">S-adenosyl-L-methionine</keyword>
<protein>
    <submittedName>
        <fullName evidence="6">Methyltransferase</fullName>
    </submittedName>
</protein>
<dbReference type="GO" id="GO:0003723">
    <property type="term" value="F:RNA binding"/>
    <property type="evidence" value="ECO:0007669"/>
    <property type="project" value="InterPro"/>
</dbReference>
<dbReference type="RefSeq" id="WP_035314532.1">
    <property type="nucleotide sequence ID" value="NZ_AODH01000024.1"/>
</dbReference>
<dbReference type="SUPFAM" id="SSF53335">
    <property type="entry name" value="S-adenosyl-L-methionine-dependent methyltransferases"/>
    <property type="match status" value="1"/>
</dbReference>
<keyword evidence="7" id="KW-1185">Reference proteome</keyword>
<dbReference type="Gene3D" id="3.30.750.80">
    <property type="entry name" value="RNA methyltransferase domain (HRMD) like"/>
    <property type="match status" value="1"/>
</dbReference>
<evidence type="ECO:0000259" key="4">
    <source>
        <dbReference type="Pfam" id="PF10672"/>
    </source>
</evidence>
<comment type="caution">
    <text evidence="6">The sequence shown here is derived from an EMBL/GenBank/DDBJ whole genome shotgun (WGS) entry which is preliminary data.</text>
</comment>
<feature type="domain" description="RlmI-like PUA" evidence="5">
    <location>
        <begin position="4"/>
        <end position="63"/>
    </location>
</feature>
<evidence type="ECO:0000259" key="5">
    <source>
        <dbReference type="Pfam" id="PF17785"/>
    </source>
</evidence>
<dbReference type="EMBL" id="AODH01000024">
    <property type="protein sequence ID" value="EUJ39745.1"/>
    <property type="molecule type" value="Genomic_DNA"/>
</dbReference>
<proteinExistence type="predicted"/>